<dbReference type="Proteomes" id="UP000184339">
    <property type="component" value="Unassembled WGS sequence"/>
</dbReference>
<dbReference type="Pfam" id="PF00126">
    <property type="entry name" value="HTH_1"/>
    <property type="match status" value="1"/>
</dbReference>
<evidence type="ECO:0000313" key="6">
    <source>
        <dbReference type="EMBL" id="SHN31826.1"/>
    </source>
</evidence>
<proteinExistence type="inferred from homology"/>
<protein>
    <submittedName>
        <fullName evidence="6">DNA-binding transcriptional regulator, LysR family</fullName>
    </submittedName>
</protein>
<evidence type="ECO:0000256" key="3">
    <source>
        <dbReference type="ARBA" id="ARBA00023125"/>
    </source>
</evidence>
<evidence type="ECO:0000256" key="4">
    <source>
        <dbReference type="ARBA" id="ARBA00023163"/>
    </source>
</evidence>
<keyword evidence="3 6" id="KW-0238">DNA-binding</keyword>
<dbReference type="InterPro" id="IPR050389">
    <property type="entry name" value="LysR-type_TF"/>
</dbReference>
<dbReference type="InterPro" id="IPR036388">
    <property type="entry name" value="WH-like_DNA-bd_sf"/>
</dbReference>
<dbReference type="SUPFAM" id="SSF53850">
    <property type="entry name" value="Periplasmic binding protein-like II"/>
    <property type="match status" value="1"/>
</dbReference>
<dbReference type="Gene3D" id="1.10.10.10">
    <property type="entry name" value="Winged helix-like DNA-binding domain superfamily/Winged helix DNA-binding domain"/>
    <property type="match status" value="1"/>
</dbReference>
<feature type="domain" description="HTH lysR-type" evidence="5">
    <location>
        <begin position="8"/>
        <end position="65"/>
    </location>
</feature>
<evidence type="ECO:0000256" key="1">
    <source>
        <dbReference type="ARBA" id="ARBA00009437"/>
    </source>
</evidence>
<dbReference type="OrthoDB" id="8557381at2"/>
<dbReference type="Pfam" id="PF03466">
    <property type="entry name" value="LysR_substrate"/>
    <property type="match status" value="1"/>
</dbReference>
<dbReference type="PROSITE" id="PS50931">
    <property type="entry name" value="HTH_LYSR"/>
    <property type="match status" value="1"/>
</dbReference>
<dbReference type="RefSeq" id="WP_072786500.1">
    <property type="nucleotide sequence ID" value="NZ_FRCX01000007.1"/>
</dbReference>
<evidence type="ECO:0000313" key="7">
    <source>
        <dbReference type="Proteomes" id="UP000184339"/>
    </source>
</evidence>
<sequence>MPADIRTFDFNLLKALDALLDERSVTGAASRLSLTQPAVSGILTRLREHFDDPLFVRAQRGMVPTPRAAALAGPVKQLLAEVESMLRPQGFDPATASMTLTIAAIDYALRVVMVPLLSAIRRQAPGIRIVVTPAEASLHAQLERGDIDLALITPASATPDLPTRVLFEEDFVCVLRADHPDAAGPLSLDRFCALEHALVSYSGSPFAGVTDKALAAIGRERHVALSVASFLILQDFLRVSDLIAVVPRKLAATTRGLAILEPPLAIPGFTKIAAWHARSEHDPAHHWVRELLFKTSNTLI</sequence>
<evidence type="ECO:0000259" key="5">
    <source>
        <dbReference type="PROSITE" id="PS50931"/>
    </source>
</evidence>
<keyword evidence="7" id="KW-1185">Reference proteome</keyword>
<reference evidence="7" key="1">
    <citation type="submission" date="2016-11" db="EMBL/GenBank/DDBJ databases">
        <authorList>
            <person name="Varghese N."/>
            <person name="Submissions S."/>
        </authorList>
    </citation>
    <scope>NUCLEOTIDE SEQUENCE [LARGE SCALE GENOMIC DNA]</scope>
    <source>
        <strain evidence="7">Sac-22</strain>
    </source>
</reference>
<dbReference type="PANTHER" id="PTHR30118">
    <property type="entry name" value="HTH-TYPE TRANSCRIPTIONAL REGULATOR LEUO-RELATED"/>
    <property type="match status" value="1"/>
</dbReference>
<evidence type="ECO:0000256" key="2">
    <source>
        <dbReference type="ARBA" id="ARBA00023015"/>
    </source>
</evidence>
<keyword evidence="2" id="KW-0805">Transcription regulation</keyword>
<dbReference type="GO" id="GO:0003677">
    <property type="term" value="F:DNA binding"/>
    <property type="evidence" value="ECO:0007669"/>
    <property type="project" value="UniProtKB-KW"/>
</dbReference>
<dbReference type="InterPro" id="IPR000847">
    <property type="entry name" value="LysR_HTH_N"/>
</dbReference>
<gene>
    <name evidence="6" type="ORF">SAMN05192549_107211</name>
</gene>
<name>A0A1M7QLE8_9BURK</name>
<dbReference type="EMBL" id="FRCX01000007">
    <property type="protein sequence ID" value="SHN31826.1"/>
    <property type="molecule type" value="Genomic_DNA"/>
</dbReference>
<dbReference type="InterPro" id="IPR005119">
    <property type="entry name" value="LysR_subst-bd"/>
</dbReference>
<dbReference type="Gene3D" id="3.40.190.10">
    <property type="entry name" value="Periplasmic binding protein-like II"/>
    <property type="match status" value="2"/>
</dbReference>
<dbReference type="InterPro" id="IPR036390">
    <property type="entry name" value="WH_DNA-bd_sf"/>
</dbReference>
<dbReference type="PANTHER" id="PTHR30118:SF15">
    <property type="entry name" value="TRANSCRIPTIONAL REGULATORY PROTEIN"/>
    <property type="match status" value="1"/>
</dbReference>
<dbReference type="SUPFAM" id="SSF46785">
    <property type="entry name" value="Winged helix' DNA-binding domain"/>
    <property type="match status" value="1"/>
</dbReference>
<organism evidence="6 7">
    <name type="scientific">Duganella sacchari</name>
    <dbReference type="NCBI Taxonomy" id="551987"/>
    <lineage>
        <taxon>Bacteria</taxon>
        <taxon>Pseudomonadati</taxon>
        <taxon>Pseudomonadota</taxon>
        <taxon>Betaproteobacteria</taxon>
        <taxon>Burkholderiales</taxon>
        <taxon>Oxalobacteraceae</taxon>
        <taxon>Telluria group</taxon>
        <taxon>Duganella</taxon>
    </lineage>
</organism>
<dbReference type="PRINTS" id="PR00039">
    <property type="entry name" value="HTHLYSR"/>
</dbReference>
<comment type="similarity">
    <text evidence="1">Belongs to the LysR transcriptional regulatory family.</text>
</comment>
<dbReference type="AlphaFoldDB" id="A0A1M7QLE8"/>
<dbReference type="GO" id="GO:0003700">
    <property type="term" value="F:DNA-binding transcription factor activity"/>
    <property type="evidence" value="ECO:0007669"/>
    <property type="project" value="InterPro"/>
</dbReference>
<accession>A0A1M7QLE8</accession>
<dbReference type="STRING" id="551987.SAMN05192549_107211"/>
<keyword evidence="4" id="KW-0804">Transcription</keyword>